<comment type="caution">
    <text evidence="3">The sequence shown here is derived from an EMBL/GenBank/DDBJ whole genome shotgun (WGS) entry which is preliminary data.</text>
</comment>
<feature type="compositionally biased region" description="Polar residues" evidence="2">
    <location>
        <begin position="68"/>
        <end position="84"/>
    </location>
</feature>
<dbReference type="RefSeq" id="WP_023550813.1">
    <property type="nucleotide sequence ID" value="NZ_CM002285.1"/>
</dbReference>
<dbReference type="Proteomes" id="UP000017984">
    <property type="component" value="Chromosome"/>
</dbReference>
<organism evidence="3 4">
    <name type="scientific">Streptomyces roseochromogenus subsp. oscitans DS 12.976</name>
    <dbReference type="NCBI Taxonomy" id="1352936"/>
    <lineage>
        <taxon>Bacteria</taxon>
        <taxon>Bacillati</taxon>
        <taxon>Actinomycetota</taxon>
        <taxon>Actinomycetes</taxon>
        <taxon>Kitasatosporales</taxon>
        <taxon>Streptomycetaceae</taxon>
        <taxon>Streptomyces</taxon>
    </lineage>
</organism>
<dbReference type="HOGENOM" id="CLU_2526186_0_0_11"/>
<dbReference type="EMBL" id="AWQX01000265">
    <property type="protein sequence ID" value="EST24504.1"/>
    <property type="molecule type" value="Genomic_DNA"/>
</dbReference>
<evidence type="ECO:0000313" key="3">
    <source>
        <dbReference type="EMBL" id="EST24504.1"/>
    </source>
</evidence>
<reference evidence="3 4" key="1">
    <citation type="journal article" date="2014" name="Genome Announc.">
        <title>Draft Genome Sequence of Streptomyces roseochromogenes subsp. oscitans DS 12.976, Producer of the Aminocoumarin Antibiotic Clorobiocin.</title>
        <authorList>
            <person name="Ruckert C."/>
            <person name="Kalinowski J."/>
            <person name="Heide L."/>
            <person name="Apel A.K."/>
        </authorList>
    </citation>
    <scope>NUCLEOTIDE SEQUENCE [LARGE SCALE GENOMIC DNA]</scope>
    <source>
        <strain evidence="3 4">DS 12.976</strain>
    </source>
</reference>
<evidence type="ECO:0000256" key="1">
    <source>
        <dbReference type="SAM" id="Coils"/>
    </source>
</evidence>
<feature type="region of interest" description="Disordered" evidence="2">
    <location>
        <begin position="55"/>
        <end position="84"/>
    </location>
</feature>
<proteinExistence type="predicted"/>
<dbReference type="STRING" id="1352936.M878_30525"/>
<keyword evidence="4" id="KW-1185">Reference proteome</keyword>
<evidence type="ECO:0000256" key="2">
    <source>
        <dbReference type="SAM" id="MobiDB-lite"/>
    </source>
</evidence>
<name>V6K698_STRRC</name>
<dbReference type="OrthoDB" id="4332026at2"/>
<protein>
    <submittedName>
        <fullName evidence="3">Uncharacterized protein</fullName>
    </submittedName>
</protein>
<evidence type="ECO:0000313" key="4">
    <source>
        <dbReference type="Proteomes" id="UP000017984"/>
    </source>
</evidence>
<feature type="coiled-coil region" evidence="1">
    <location>
        <begin position="19"/>
        <end position="46"/>
    </location>
</feature>
<dbReference type="PATRIC" id="fig|1352936.5.peg.6359"/>
<keyword evidence="1" id="KW-0175">Coiled coil</keyword>
<dbReference type="AlphaFoldDB" id="V6K698"/>
<gene>
    <name evidence="3" type="ORF">M878_30525</name>
</gene>
<accession>V6K698</accession>
<sequence>MTAPAFIRRWRTRLSDAQTNRLRAQLAAERDRSRRLEQRLAGLQAANEGAYRALREHTGGARFEPTQPVGSQPRVSLTKEQAGA</sequence>